<feature type="region of interest" description="Disordered" evidence="1">
    <location>
        <begin position="294"/>
        <end position="504"/>
    </location>
</feature>
<name>A0A409Y9I6_9AGAR</name>
<feature type="compositionally biased region" description="Basic residues" evidence="1">
    <location>
        <begin position="490"/>
        <end position="504"/>
    </location>
</feature>
<evidence type="ECO:0000313" key="3">
    <source>
        <dbReference type="Proteomes" id="UP000284842"/>
    </source>
</evidence>
<dbReference type="Proteomes" id="UP000284842">
    <property type="component" value="Unassembled WGS sequence"/>
</dbReference>
<proteinExistence type="predicted"/>
<reference evidence="2 3" key="1">
    <citation type="journal article" date="2018" name="Evol. Lett.">
        <title>Horizontal gene cluster transfer increased hallucinogenic mushroom diversity.</title>
        <authorList>
            <person name="Reynolds H.T."/>
            <person name="Vijayakumar V."/>
            <person name="Gluck-Thaler E."/>
            <person name="Korotkin H.B."/>
            <person name="Matheny P.B."/>
            <person name="Slot J.C."/>
        </authorList>
    </citation>
    <scope>NUCLEOTIDE SEQUENCE [LARGE SCALE GENOMIC DNA]</scope>
    <source>
        <strain evidence="2 3">2629</strain>
    </source>
</reference>
<gene>
    <name evidence="2" type="ORF">CVT24_005217</name>
</gene>
<dbReference type="OrthoDB" id="3133596at2759"/>
<evidence type="ECO:0000256" key="1">
    <source>
        <dbReference type="SAM" id="MobiDB-lite"/>
    </source>
</evidence>
<keyword evidence="3" id="KW-1185">Reference proteome</keyword>
<dbReference type="AlphaFoldDB" id="A0A409Y9I6"/>
<feature type="compositionally biased region" description="Low complexity" evidence="1">
    <location>
        <begin position="451"/>
        <end position="462"/>
    </location>
</feature>
<feature type="compositionally biased region" description="Acidic residues" evidence="1">
    <location>
        <begin position="361"/>
        <end position="372"/>
    </location>
</feature>
<sequence length="504" mass="56114">MADSSTPPARTGAATDSATAKKLAARDRAVAIRVAAIAPLRNSCIIEHRANSSLVSLGIELCHCFARANSFNDERMMSIEFRWGMECGSLSLDSRWNCVHMGSHLHKMFDGGLWCMVPSLETLEAYDTATNEDLESEAKALHERNEVTRGKKLMEVMKAHDIRIDIDAAPKYHVYSLLAFNKEMAKTPIIRYKKEIPRKKADISIHTFPYHQRNRKNLQITSHLHPKFVILSLGQQLAKEDHITATIRAQAHVSPAFDQHLKLVTSLYTRWTKKLTKEQRDDTIFPKFIPTPVAQSKYDREGPSYHPRAKSGMSDDPGSRPRTRSVSRRELGRTPSPMGNIPRVSPEVEDGQEDGEKTDGECDEGSDVEWEEDDHHVEQQGEDEGDDDVEEQGEEEGDDDVEEQEQEEVGAPFPEGGNANDADYEAASSPIQLEKAGKVRAWGQGIKRDASFMMSNSSDSKSPPFPSSPTGPIESVGHAEVAVIEDSSRRGRSPAKKKVRSSAN</sequence>
<dbReference type="EMBL" id="NHTK01001350">
    <property type="protein sequence ID" value="PPQ99639.1"/>
    <property type="molecule type" value="Genomic_DNA"/>
</dbReference>
<protein>
    <recommendedName>
        <fullName evidence="4">HNH nuclease domain-containing protein</fullName>
    </recommendedName>
</protein>
<dbReference type="InParanoid" id="A0A409Y9I6"/>
<feature type="compositionally biased region" description="Acidic residues" evidence="1">
    <location>
        <begin position="380"/>
        <end position="408"/>
    </location>
</feature>
<organism evidence="2 3">
    <name type="scientific">Panaeolus cyanescens</name>
    <dbReference type="NCBI Taxonomy" id="181874"/>
    <lineage>
        <taxon>Eukaryota</taxon>
        <taxon>Fungi</taxon>
        <taxon>Dikarya</taxon>
        <taxon>Basidiomycota</taxon>
        <taxon>Agaricomycotina</taxon>
        <taxon>Agaricomycetes</taxon>
        <taxon>Agaricomycetidae</taxon>
        <taxon>Agaricales</taxon>
        <taxon>Agaricineae</taxon>
        <taxon>Galeropsidaceae</taxon>
        <taxon>Panaeolus</taxon>
    </lineage>
</organism>
<evidence type="ECO:0000313" key="2">
    <source>
        <dbReference type="EMBL" id="PPQ99639.1"/>
    </source>
</evidence>
<evidence type="ECO:0008006" key="4">
    <source>
        <dbReference type="Google" id="ProtNLM"/>
    </source>
</evidence>
<dbReference type="STRING" id="181874.A0A409Y9I6"/>
<accession>A0A409Y9I6</accession>
<comment type="caution">
    <text evidence="2">The sequence shown here is derived from an EMBL/GenBank/DDBJ whole genome shotgun (WGS) entry which is preliminary data.</text>
</comment>